<keyword evidence="2" id="KW-1185">Reference proteome</keyword>
<protein>
    <recommendedName>
        <fullName evidence="3">YcjX family protein</fullName>
    </recommendedName>
</protein>
<evidence type="ECO:0000313" key="1">
    <source>
        <dbReference type="EMBL" id="AQZ95914.1"/>
    </source>
</evidence>
<dbReference type="KEGG" id="ppha:BVH74_14640"/>
<accession>A0A1V0B803</accession>
<dbReference type="SUPFAM" id="SSF52540">
    <property type="entry name" value="P-loop containing nucleoside triphosphate hydrolases"/>
    <property type="match status" value="1"/>
</dbReference>
<dbReference type="PANTHER" id="PTHR38605">
    <property type="entry name" value="ATPASE-RELATED"/>
    <property type="match status" value="1"/>
</dbReference>
<dbReference type="InterPro" id="IPR027417">
    <property type="entry name" value="P-loop_NTPase"/>
</dbReference>
<gene>
    <name evidence="1" type="ORF">BVH74_14640</name>
</gene>
<dbReference type="Gene3D" id="3.40.50.300">
    <property type="entry name" value="P-loop containing nucleotide triphosphate hydrolases"/>
    <property type="match status" value="1"/>
</dbReference>
<dbReference type="Pfam" id="PF04317">
    <property type="entry name" value="DUF463"/>
    <property type="match status" value="1"/>
</dbReference>
<dbReference type="PANTHER" id="PTHR38605:SF1">
    <property type="entry name" value="ATPASE"/>
    <property type="match status" value="1"/>
</dbReference>
<reference evidence="1 2" key="1">
    <citation type="submission" date="2017-03" db="EMBL/GenBank/DDBJ databases">
        <title>Complete genome sequence of the novel DNRA strain Pseudomonas sp. S-6-2 isolated from Chinese polluted river sediment. Journal of Biotechnology.</title>
        <authorList>
            <person name="Li J."/>
            <person name="Xiang F."/>
            <person name="Wang L."/>
            <person name="Xi L."/>
            <person name="Liu J."/>
        </authorList>
    </citation>
    <scope>NUCLEOTIDE SEQUENCE [LARGE SCALE GENOMIC DNA]</scope>
    <source>
        <strain evidence="1 2">S-6-2</strain>
    </source>
</reference>
<proteinExistence type="predicted"/>
<dbReference type="STRING" id="1931241.BVH74_14640"/>
<organism evidence="1 2">
    <name type="scientific">Halopseudomonas phragmitis</name>
    <dbReference type="NCBI Taxonomy" id="1931241"/>
    <lineage>
        <taxon>Bacteria</taxon>
        <taxon>Pseudomonadati</taxon>
        <taxon>Pseudomonadota</taxon>
        <taxon>Gammaproteobacteria</taxon>
        <taxon>Pseudomonadales</taxon>
        <taxon>Pseudomonadaceae</taxon>
        <taxon>Halopseudomonas</taxon>
    </lineage>
</organism>
<dbReference type="AlphaFoldDB" id="A0A1V0B803"/>
<name>A0A1V0B803_9GAMM</name>
<evidence type="ECO:0008006" key="3">
    <source>
        <dbReference type="Google" id="ProtNLM"/>
    </source>
</evidence>
<dbReference type="PIRSF" id="PIRSF019381">
    <property type="entry name" value="YcjX"/>
    <property type="match status" value="1"/>
</dbReference>
<dbReference type="InterPro" id="IPR007413">
    <property type="entry name" value="YcjX-like"/>
</dbReference>
<sequence>MDASGSARMVKAKTVNWLKQVRYQAERLTGQRIRIGVTGLSGAGKTTFITSFINQLENHQRGLLARRPPFDRLESVRWQRDGVEQPFPYLSALAALAADPPRWPESTSDLSRVVIDLRFRPHGLLGKLQGSRTLHIEIIDYPGEWLLDLPLLGLDYGRWCEQLQGWLSQEPRRSLAGPLLERLTAIDPLAPVDAGLLAELTTEWTAFLHRCRADAGLSRNQPGRFLLPGQGVAAEMLQFVPLPAVNQHTQGESGSWWHQCSTRFDYYRDYVVKGFYDQHFSTLDRQILLVDMLTPMDAGQAALVDLKAALEAVLDSFRYGRNSLLERWFKPRIERLAVCASKVDQVAPSQQRAVQQCLEDLLTDSLSEVRHGGVEVKGFPLAAIRAARQEGDALVAALDGQSGGVRYQPGHIPEHLPLDLKVQGPELLRLRPPTGLHRNEPFAHYRMDDLIDWTLEGDG</sequence>
<dbReference type="Proteomes" id="UP000243488">
    <property type="component" value="Chromosome"/>
</dbReference>
<evidence type="ECO:0000313" key="2">
    <source>
        <dbReference type="Proteomes" id="UP000243488"/>
    </source>
</evidence>
<dbReference type="EMBL" id="CP020100">
    <property type="protein sequence ID" value="AQZ95914.1"/>
    <property type="molecule type" value="Genomic_DNA"/>
</dbReference>